<dbReference type="EMBL" id="CP141882">
    <property type="protein sequence ID" value="WRT65264.1"/>
    <property type="molecule type" value="Genomic_DNA"/>
</dbReference>
<reference evidence="2 3" key="1">
    <citation type="submission" date="2024-01" db="EMBL/GenBank/DDBJ databases">
        <title>Comparative genomics of Cryptococcus and Kwoniella reveals pathogenesis evolution and contrasting modes of karyotype evolution via chromosome fusion or intercentromeric recombination.</title>
        <authorList>
            <person name="Coelho M.A."/>
            <person name="David-Palma M."/>
            <person name="Shea T."/>
            <person name="Bowers K."/>
            <person name="McGinley-Smith S."/>
            <person name="Mohammad A.W."/>
            <person name="Gnirke A."/>
            <person name="Yurkov A.M."/>
            <person name="Nowrousian M."/>
            <person name="Sun S."/>
            <person name="Cuomo C.A."/>
            <person name="Heitman J."/>
        </authorList>
    </citation>
    <scope>NUCLEOTIDE SEQUENCE [LARGE SCALE GENOMIC DNA]</scope>
    <source>
        <strain evidence="2">CBS 11374</strain>
    </source>
</reference>
<feature type="region of interest" description="Disordered" evidence="1">
    <location>
        <begin position="1"/>
        <end position="24"/>
    </location>
</feature>
<evidence type="ECO:0000256" key="1">
    <source>
        <dbReference type="SAM" id="MobiDB-lite"/>
    </source>
</evidence>
<dbReference type="Proteomes" id="UP001329825">
    <property type="component" value="Chromosome 2"/>
</dbReference>
<evidence type="ECO:0000313" key="2">
    <source>
        <dbReference type="EMBL" id="WRT65264.1"/>
    </source>
</evidence>
<name>A0ABZ1CVB8_9TREE</name>
<proteinExistence type="predicted"/>
<protein>
    <recommendedName>
        <fullName evidence="4">mRNA stability protein</fullName>
    </recommendedName>
</protein>
<sequence>MPHDDPFQKYLNGQTSKTRRRSKQLQEEYFNSSNFIDDVARELGLTLPLGQPEPNQTSPATVTFTPTQPASSSQANQQSSQHFLPGPIFVEGKGYVSMSKPRIGSSLASEPHVTERSTENHIGSCNAGYQPTNLSHGLSSDYPKAGTSRVSQISSTDQHQSDADRTGPRGSEQGKDTLKDWQEPRFDFGKYL</sequence>
<feature type="compositionally biased region" description="Basic and acidic residues" evidence="1">
    <location>
        <begin position="159"/>
        <end position="192"/>
    </location>
</feature>
<gene>
    <name evidence="2" type="ORF">IL334_002207</name>
</gene>
<feature type="region of interest" description="Disordered" evidence="1">
    <location>
        <begin position="47"/>
        <end position="86"/>
    </location>
</feature>
<accession>A0ABZ1CVB8</accession>
<dbReference type="GeneID" id="87954338"/>
<evidence type="ECO:0000313" key="3">
    <source>
        <dbReference type="Proteomes" id="UP001329825"/>
    </source>
</evidence>
<feature type="region of interest" description="Disordered" evidence="1">
    <location>
        <begin position="101"/>
        <end position="192"/>
    </location>
</feature>
<evidence type="ECO:0008006" key="4">
    <source>
        <dbReference type="Google" id="ProtNLM"/>
    </source>
</evidence>
<feature type="compositionally biased region" description="Polar residues" evidence="1">
    <location>
        <begin position="120"/>
        <end position="138"/>
    </location>
</feature>
<feature type="compositionally biased region" description="Low complexity" evidence="1">
    <location>
        <begin position="68"/>
        <end position="81"/>
    </location>
</feature>
<feature type="compositionally biased region" description="Polar residues" evidence="1">
    <location>
        <begin position="148"/>
        <end position="158"/>
    </location>
</feature>
<organism evidence="2 3">
    <name type="scientific">Kwoniella shivajii</name>
    <dbReference type="NCBI Taxonomy" id="564305"/>
    <lineage>
        <taxon>Eukaryota</taxon>
        <taxon>Fungi</taxon>
        <taxon>Dikarya</taxon>
        <taxon>Basidiomycota</taxon>
        <taxon>Agaricomycotina</taxon>
        <taxon>Tremellomycetes</taxon>
        <taxon>Tremellales</taxon>
        <taxon>Cryptococcaceae</taxon>
        <taxon>Kwoniella</taxon>
    </lineage>
</organism>
<dbReference type="RefSeq" id="XP_062790004.1">
    <property type="nucleotide sequence ID" value="XM_062933953.1"/>
</dbReference>
<feature type="compositionally biased region" description="Polar residues" evidence="1">
    <location>
        <begin position="53"/>
        <end position="67"/>
    </location>
</feature>
<keyword evidence="3" id="KW-1185">Reference proteome</keyword>